<gene>
    <name evidence="2" type="ORF">MM415B02204_0012</name>
</gene>
<evidence type="ECO:0000313" key="2">
    <source>
        <dbReference type="EMBL" id="QJA85549.1"/>
    </source>
</evidence>
<sequence>MDNVYDTLAQQLKELDISLKKSLAPKKTTTPFLDYQMEKAHPVIPKVEPPKEPEKGTFQAIENPLQALQWLGHEFMAFREKAQTEAPSWVKGPAEKLGEFMRSPGVAEATMVIPPMMGVGIGEELGATAAKFAAKEGKIAKDIAKQAKIKAVVPAQIAKEPWQMTRTEYTASLKNQLVNEAKARGEVAFQPIKKTEPGYRLMVEGRQATRRRAEEFGPAIHREKVAKAHSEGKPVPPNVLKEYGLEAKVPLAKPPVEVKALAKEPMERYLHGRAGTNDLMPDFKTHEIYVSQEADIARMYAGKKGSIWELIPKGNAKIFNATSSSEADIVVNTLRKQYKNDSLRRGPYTDLATQMDDEIANYGKTKAWERLKNSLQPKDIVEDEGLYGNTDFVNWLWENFQYEFVKVNRGGVAYNPDAFIIRRLEQPIAEPPVVEGVKPPMREEDLIVALKAKGLDGTADKLNRNLITRGEAEAQLAGKLPTPVVGGFPNPADFAAELKGQGVGRQESWSRWIQRTSLNPGMDAKDWYKIYDSVTPTAIRPPLAPVSKATKPLIPEAPMVEAIKPPIVPPKGPQGPIVPPMGGIPPIVPPAKPPIPPTVPPTFPEGTARAVALAEEKVRQASPGAISKALDAFPVTRPLYRFLNPAKGLTHDQHVAWVAKNTATSEYLTKAFPARVEALRGLDTAFGPGFTTGAKANLQYIGPAERAKSDLVGRGIDVLMNPDHYALSQLQKDAVAKTAAYSDEFLASAVEQYGAQIGKFPIKPGATFVPNVDVSEPALEALGNAWIAAKVGRAKTRVWEDAISRQMHTPSFKPETNLETLFAASDEAKGTLIASEVFKAKLGGLNKLQVMEETHPKLATKMESLRKRLISLRGSAGRLETRLQEGVDGFLAGPMDDVDLVALRDALDVKISRGAMAGADLARINKEIQGVRAQIRALQPYWKAANLQPYRFVQKGVFRYFPIDEAKSLEQLLETSRNPALSLAWEVRNIAFNLDLSPITGVHLPLGFLADPIGATKQLVKGIKSGASLHNLSRQGLAENIAKDPSWLEFAAVSGRPVGPTATEFAGGILNRIPGYNKLNEGMFTLVTYRSKGMFDDIVKGLEKAGIPHNEAIVVASETTHKAIPLVDYALLGMSQARSKLLQSVTISPSFLLRPPQLMGEATKALAKAGLRQPLTANETMALRTMLTMAGTIEVISVGSAVIDASIYKRDVGKAAIEGLTDMSIHLLDGRKIPIGGPFRSFIMALKPQWVNREMDYMMPFANVPRWLMGKLTPLLGTQYDLIRNKDYFNRQIVTGEFPVNILQFLAYEFEGAVPLSIAAWLEGARTGGELGRTAEEAVTQLMGTSLYERPGPFSLRSEWRDELRGYLTIPTDPLELKGGPTRTQYREKNKEVDAKLFITGYVSTVATDSAGRIAERLIAENRIDFKRISGIQSEMEDMARYEKAGKLYTKNTPTTRLIKRLMTAQTSKSVAPTQTPPDISEPTPYPPYKPERYNPATGMFEPQ</sequence>
<organism evidence="2">
    <name type="scientific">viral metagenome</name>
    <dbReference type="NCBI Taxonomy" id="1070528"/>
    <lineage>
        <taxon>unclassified sequences</taxon>
        <taxon>metagenomes</taxon>
        <taxon>organismal metagenomes</taxon>
    </lineage>
</organism>
<proteinExistence type="predicted"/>
<accession>A0A6M3KU68</accession>
<dbReference type="EMBL" id="MT142581">
    <property type="protein sequence ID" value="QJA85549.1"/>
    <property type="molecule type" value="Genomic_DNA"/>
</dbReference>
<evidence type="ECO:0000256" key="1">
    <source>
        <dbReference type="SAM" id="MobiDB-lite"/>
    </source>
</evidence>
<name>A0A6M3KU68_9ZZZZ</name>
<feature type="compositionally biased region" description="Polar residues" evidence="1">
    <location>
        <begin position="1466"/>
        <end position="1478"/>
    </location>
</feature>
<evidence type="ECO:0008006" key="3">
    <source>
        <dbReference type="Google" id="ProtNLM"/>
    </source>
</evidence>
<protein>
    <recommendedName>
        <fullName evidence="3">Large polyvalent protein associated domain-containing protein</fullName>
    </recommendedName>
</protein>
<reference evidence="2" key="1">
    <citation type="submission" date="2020-03" db="EMBL/GenBank/DDBJ databases">
        <title>The deep terrestrial virosphere.</title>
        <authorList>
            <person name="Holmfeldt K."/>
            <person name="Nilsson E."/>
            <person name="Simone D."/>
            <person name="Lopez-Fernandez M."/>
            <person name="Wu X."/>
            <person name="de Brujin I."/>
            <person name="Lundin D."/>
            <person name="Andersson A."/>
            <person name="Bertilsson S."/>
            <person name="Dopson M."/>
        </authorList>
    </citation>
    <scope>NUCLEOTIDE SEQUENCE</scope>
    <source>
        <strain evidence="2">MM415B02204</strain>
    </source>
</reference>
<feature type="region of interest" description="Disordered" evidence="1">
    <location>
        <begin position="1466"/>
        <end position="1504"/>
    </location>
</feature>